<feature type="domain" description="HNH nuclease" evidence="1">
    <location>
        <begin position="19"/>
        <end position="76"/>
    </location>
</feature>
<keyword evidence="2" id="KW-0378">Hydrolase</keyword>
<dbReference type="SMART" id="SM00507">
    <property type="entry name" value="HNHc"/>
    <property type="match status" value="1"/>
</dbReference>
<comment type="caution">
    <text evidence="2">The sequence shown here is derived from an EMBL/GenBank/DDBJ whole genome shotgun (WGS) entry which is preliminary data.</text>
</comment>
<dbReference type="EMBL" id="NOWI01000002">
    <property type="protein sequence ID" value="RFT46573.1"/>
    <property type="molecule type" value="Genomic_DNA"/>
</dbReference>
<dbReference type="AlphaFoldDB" id="A0A3E2DNP6"/>
<keyword evidence="2" id="KW-0540">Nuclease</keyword>
<dbReference type="InterPro" id="IPR002711">
    <property type="entry name" value="HNH"/>
</dbReference>
<dbReference type="GO" id="GO:0008270">
    <property type="term" value="F:zinc ion binding"/>
    <property type="evidence" value="ECO:0007669"/>
    <property type="project" value="InterPro"/>
</dbReference>
<name>A0A3E2DNP6_9ACTN</name>
<gene>
    <name evidence="2" type="ORF">CHT91_02995</name>
</gene>
<proteinExistence type="predicted"/>
<evidence type="ECO:0000313" key="3">
    <source>
        <dbReference type="Proteomes" id="UP000259211"/>
    </source>
</evidence>
<dbReference type="Pfam" id="PF01844">
    <property type="entry name" value="HNH"/>
    <property type="match status" value="1"/>
</dbReference>
<evidence type="ECO:0000313" key="2">
    <source>
        <dbReference type="EMBL" id="RFT46573.1"/>
    </source>
</evidence>
<protein>
    <submittedName>
        <fullName evidence="2">HNH endonuclease</fullName>
    </submittedName>
</protein>
<dbReference type="GO" id="GO:0003676">
    <property type="term" value="F:nucleic acid binding"/>
    <property type="evidence" value="ECO:0007669"/>
    <property type="project" value="InterPro"/>
</dbReference>
<keyword evidence="2" id="KW-0255">Endonuclease</keyword>
<sequence length="99" mass="11056">MRTNRTASAAHIRWRDRVLARAQQAGQTTCPLCGVELAWGEYGLPNSVEADHIIPVRWGGRNELSNGQAVCRTCNRSKGDREGPLMPVSRQTRANLVEW</sequence>
<dbReference type="Proteomes" id="UP000259211">
    <property type="component" value="Unassembled WGS sequence"/>
</dbReference>
<reference evidence="2 3" key="1">
    <citation type="submission" date="2017-07" db="EMBL/GenBank/DDBJ databases">
        <authorList>
            <person name="Sun Z.S."/>
            <person name="Albrecht U."/>
            <person name="Echele G."/>
            <person name="Lee C.C."/>
        </authorList>
    </citation>
    <scope>NUCLEOTIDE SEQUENCE [LARGE SCALE GENOMIC DNA]</scope>
    <source>
        <strain evidence="2 3">P16-029</strain>
    </source>
</reference>
<dbReference type="InterPro" id="IPR003615">
    <property type="entry name" value="HNH_nuc"/>
</dbReference>
<evidence type="ECO:0000259" key="1">
    <source>
        <dbReference type="SMART" id="SM00507"/>
    </source>
</evidence>
<accession>A0A3E2DNP6</accession>
<dbReference type="CDD" id="cd00085">
    <property type="entry name" value="HNHc"/>
    <property type="match status" value="1"/>
</dbReference>
<dbReference type="RefSeq" id="WP_117188724.1">
    <property type="nucleotide sequence ID" value="NZ_NOWI01000002.1"/>
</dbReference>
<dbReference type="GO" id="GO:0004519">
    <property type="term" value="F:endonuclease activity"/>
    <property type="evidence" value="ECO:0007669"/>
    <property type="project" value="UniProtKB-KW"/>
</dbReference>
<dbReference type="Gene3D" id="1.10.30.50">
    <property type="match status" value="1"/>
</dbReference>
<organism evidence="2 3">
    <name type="scientific">Cutibacterium avidum</name>
    <dbReference type="NCBI Taxonomy" id="33010"/>
    <lineage>
        <taxon>Bacteria</taxon>
        <taxon>Bacillati</taxon>
        <taxon>Actinomycetota</taxon>
        <taxon>Actinomycetes</taxon>
        <taxon>Propionibacteriales</taxon>
        <taxon>Propionibacteriaceae</taxon>
        <taxon>Cutibacterium</taxon>
    </lineage>
</organism>